<keyword evidence="3" id="KW-0804">Transcription</keyword>
<dbReference type="AlphaFoldDB" id="A0A803LJA2"/>
<dbReference type="OMA" id="MMRTSEN"/>
<evidence type="ECO:0000259" key="8">
    <source>
        <dbReference type="PROSITE" id="PS51671"/>
    </source>
</evidence>
<evidence type="ECO:0000256" key="6">
    <source>
        <dbReference type="SAM" id="MobiDB-lite"/>
    </source>
</evidence>
<comment type="subcellular location">
    <subcellularLocation>
        <location evidence="1">Nucleus</location>
    </subcellularLocation>
</comment>
<dbReference type="SUPFAM" id="SSF55021">
    <property type="entry name" value="ACT-like"/>
    <property type="match status" value="1"/>
</dbReference>
<dbReference type="PROSITE" id="PS51671">
    <property type="entry name" value="ACT"/>
    <property type="match status" value="1"/>
</dbReference>
<dbReference type="InterPro" id="IPR025610">
    <property type="entry name" value="MYC/MYB_N"/>
</dbReference>
<evidence type="ECO:0000256" key="1">
    <source>
        <dbReference type="ARBA" id="ARBA00004123"/>
    </source>
</evidence>
<protein>
    <recommendedName>
        <fullName evidence="11">BHLH domain-containing protein</fullName>
    </recommendedName>
</protein>
<dbReference type="GO" id="GO:0005634">
    <property type="term" value="C:nucleus"/>
    <property type="evidence" value="ECO:0007669"/>
    <property type="project" value="UniProtKB-SubCell"/>
</dbReference>
<accession>A0A803LJA2</accession>
<keyword evidence="4" id="KW-0539">Nucleus</keyword>
<dbReference type="InterPro" id="IPR045865">
    <property type="entry name" value="ACT-like_dom_sf"/>
</dbReference>
<name>A0A803LJA2_CHEQI</name>
<keyword evidence="10" id="KW-1185">Reference proteome</keyword>
<evidence type="ECO:0000256" key="4">
    <source>
        <dbReference type="ARBA" id="ARBA00023242"/>
    </source>
</evidence>
<dbReference type="InterPro" id="IPR011598">
    <property type="entry name" value="bHLH_dom"/>
</dbReference>
<dbReference type="Gene3D" id="4.10.280.10">
    <property type="entry name" value="Helix-loop-helix DNA-binding domain"/>
    <property type="match status" value="1"/>
</dbReference>
<dbReference type="Pfam" id="PF00010">
    <property type="entry name" value="HLH"/>
    <property type="match status" value="1"/>
</dbReference>
<evidence type="ECO:0000313" key="10">
    <source>
        <dbReference type="Proteomes" id="UP000596660"/>
    </source>
</evidence>
<dbReference type="GO" id="GO:0046983">
    <property type="term" value="F:protein dimerization activity"/>
    <property type="evidence" value="ECO:0007669"/>
    <property type="project" value="InterPro"/>
</dbReference>
<dbReference type="Gramene" id="AUR62014049-RA">
    <property type="protein sequence ID" value="AUR62014049-RA:cds"/>
    <property type="gene ID" value="AUR62014049"/>
</dbReference>
<dbReference type="PANTHER" id="PTHR31945:SF63">
    <property type="entry name" value="TRANSCRIPTION FACTOR BHLH90"/>
    <property type="match status" value="1"/>
</dbReference>
<evidence type="ECO:0000259" key="7">
    <source>
        <dbReference type="PROSITE" id="PS50888"/>
    </source>
</evidence>
<dbReference type="PROSITE" id="PS50888">
    <property type="entry name" value="BHLH"/>
    <property type="match status" value="1"/>
</dbReference>
<dbReference type="InterPro" id="IPR051358">
    <property type="entry name" value="TF_AMS/ICE1/BHLH6-like"/>
</dbReference>
<dbReference type="InterPro" id="IPR002912">
    <property type="entry name" value="ACT_dom"/>
</dbReference>
<evidence type="ECO:0000256" key="3">
    <source>
        <dbReference type="ARBA" id="ARBA00023163"/>
    </source>
</evidence>
<dbReference type="EnsemblPlants" id="AUR62014049-RA">
    <property type="protein sequence ID" value="AUR62014049-RA:cds"/>
    <property type="gene ID" value="AUR62014049"/>
</dbReference>
<dbReference type="SUPFAM" id="SSF47459">
    <property type="entry name" value="HLH, helix-loop-helix DNA-binding domain"/>
    <property type="match status" value="1"/>
</dbReference>
<evidence type="ECO:0000313" key="9">
    <source>
        <dbReference type="EnsemblPlants" id="AUR62014049-RA:cds"/>
    </source>
</evidence>
<feature type="domain" description="ACT" evidence="8">
    <location>
        <begin position="387"/>
        <end position="441"/>
    </location>
</feature>
<dbReference type="PANTHER" id="PTHR31945">
    <property type="entry name" value="TRANSCRIPTION FACTOR SCREAM2-RELATED"/>
    <property type="match status" value="1"/>
</dbReference>
<feature type="compositionally biased region" description="Polar residues" evidence="6">
    <location>
        <begin position="239"/>
        <end position="250"/>
    </location>
</feature>
<dbReference type="Proteomes" id="UP000596660">
    <property type="component" value="Unplaced"/>
</dbReference>
<proteinExistence type="predicted"/>
<reference evidence="9" key="2">
    <citation type="submission" date="2021-03" db="UniProtKB">
        <authorList>
            <consortium name="EnsemblPlants"/>
        </authorList>
    </citation>
    <scope>IDENTIFICATION</scope>
</reference>
<dbReference type="GO" id="GO:0043565">
    <property type="term" value="F:sequence-specific DNA binding"/>
    <property type="evidence" value="ECO:0007669"/>
    <property type="project" value="TreeGrafter"/>
</dbReference>
<feature type="coiled-coil region" evidence="5">
    <location>
        <begin position="314"/>
        <end position="348"/>
    </location>
</feature>
<feature type="compositionally biased region" description="Polar residues" evidence="6">
    <location>
        <begin position="219"/>
        <end position="231"/>
    </location>
</feature>
<feature type="domain" description="BHLH" evidence="7">
    <location>
        <begin position="275"/>
        <end position="324"/>
    </location>
</feature>
<evidence type="ECO:0000256" key="5">
    <source>
        <dbReference type="SAM" id="Coils"/>
    </source>
</evidence>
<keyword evidence="5" id="KW-0175">Coiled coil</keyword>
<evidence type="ECO:0000256" key="2">
    <source>
        <dbReference type="ARBA" id="ARBA00023015"/>
    </source>
</evidence>
<reference evidence="9" key="1">
    <citation type="journal article" date="2017" name="Nature">
        <title>The genome of Chenopodium quinoa.</title>
        <authorList>
            <person name="Jarvis D.E."/>
            <person name="Ho Y.S."/>
            <person name="Lightfoot D.J."/>
            <person name="Schmoeckel S.M."/>
            <person name="Li B."/>
            <person name="Borm T.J.A."/>
            <person name="Ohyanagi H."/>
            <person name="Mineta K."/>
            <person name="Michell C.T."/>
            <person name="Saber N."/>
            <person name="Kharbatia N.M."/>
            <person name="Rupper R.R."/>
            <person name="Sharp A.R."/>
            <person name="Dally N."/>
            <person name="Boughton B.A."/>
            <person name="Woo Y.H."/>
            <person name="Gao G."/>
            <person name="Schijlen E.G.W.M."/>
            <person name="Guo X."/>
            <person name="Momin A.A."/>
            <person name="Negrao S."/>
            <person name="Al-Babili S."/>
            <person name="Gehring C."/>
            <person name="Roessner U."/>
            <person name="Jung C."/>
            <person name="Murphy K."/>
            <person name="Arold S.T."/>
            <person name="Gojobori T."/>
            <person name="van der Linden C.G."/>
            <person name="van Loo E.N."/>
            <person name="Jellen E.N."/>
            <person name="Maughan P.J."/>
            <person name="Tester M."/>
        </authorList>
    </citation>
    <scope>NUCLEOTIDE SEQUENCE [LARGE SCALE GENOMIC DNA]</scope>
    <source>
        <strain evidence="9">cv. PI 614886</strain>
    </source>
</reference>
<feature type="region of interest" description="Disordered" evidence="6">
    <location>
        <begin position="219"/>
        <end position="252"/>
    </location>
</feature>
<dbReference type="CDD" id="cd02116">
    <property type="entry name" value="ACT"/>
    <property type="match status" value="1"/>
</dbReference>
<dbReference type="GO" id="GO:0003700">
    <property type="term" value="F:DNA-binding transcription factor activity"/>
    <property type="evidence" value="ECO:0007669"/>
    <property type="project" value="TreeGrafter"/>
</dbReference>
<keyword evidence="2" id="KW-0805">Transcription regulation</keyword>
<evidence type="ECO:0008006" key="11">
    <source>
        <dbReference type="Google" id="ProtNLM"/>
    </source>
</evidence>
<dbReference type="Pfam" id="PF14215">
    <property type="entry name" value="bHLH-MYC_N"/>
    <property type="match status" value="1"/>
</dbReference>
<organism evidence="9 10">
    <name type="scientific">Chenopodium quinoa</name>
    <name type="common">Quinoa</name>
    <dbReference type="NCBI Taxonomy" id="63459"/>
    <lineage>
        <taxon>Eukaryota</taxon>
        <taxon>Viridiplantae</taxon>
        <taxon>Streptophyta</taxon>
        <taxon>Embryophyta</taxon>
        <taxon>Tracheophyta</taxon>
        <taxon>Spermatophyta</taxon>
        <taxon>Magnoliopsida</taxon>
        <taxon>eudicotyledons</taxon>
        <taxon>Gunneridae</taxon>
        <taxon>Pentapetalae</taxon>
        <taxon>Caryophyllales</taxon>
        <taxon>Chenopodiaceae</taxon>
        <taxon>Chenopodioideae</taxon>
        <taxon>Atripliceae</taxon>
        <taxon>Chenopodium</taxon>
    </lineage>
</organism>
<dbReference type="SMART" id="SM00353">
    <property type="entry name" value="HLH"/>
    <property type="match status" value="1"/>
</dbReference>
<sequence length="441" mass="48968">MCHLETALEWLRPLVFDSGIWDYCVLWKLGDDPSRFIEFLGCCCNGGGRQEMGLRKRKREKNNSMQFCKDVNYVHLANTNSCQVLANLPPFMSIYSGLHGEVVLSCQPRWLTSKKSDLKMSTEESCGTHVLIPMFGGLVELYSSKHVEEDESVIEYVKSQFNIYSELETMSTSTISFDGQFIDPFLDIKSNSGLSSLNQPNIPAWPQPSMLPSVAQRYSNSTLDGSSTGSFPSDERPSPDSNPCSVSQDIPSKPLMVCHKDPAIVQEKHGLERGTGKSKNLLTERNRRQRINDGILSLRALVPKITKMHKAATLSDAIDYIEELNNEIKELQDELKSLIEEDSDEKHTLKLKADLGEKVSKPKQASSVAERIKANVQANQLGNGSFLLRIICQQKPGVYTKLLEALSALGLPIKDANLTTCDGQVSTNFTVQVTANSVTEA</sequence>
<dbReference type="InterPro" id="IPR036638">
    <property type="entry name" value="HLH_DNA-bd_sf"/>
</dbReference>